<protein>
    <recommendedName>
        <fullName evidence="2">Tetratricopeptide repeat protein</fullName>
    </recommendedName>
</protein>
<dbReference type="InterPro" id="IPR011990">
    <property type="entry name" value="TPR-like_helical_dom_sf"/>
</dbReference>
<dbReference type="Gene3D" id="1.25.40.10">
    <property type="entry name" value="Tetratricopeptide repeat domain"/>
    <property type="match status" value="1"/>
</dbReference>
<dbReference type="EMBL" id="VSSQ01000998">
    <property type="protein sequence ID" value="MPM03974.1"/>
    <property type="molecule type" value="Genomic_DNA"/>
</dbReference>
<accession>A0A644WNX9</accession>
<proteinExistence type="predicted"/>
<reference evidence="1" key="1">
    <citation type="submission" date="2019-08" db="EMBL/GenBank/DDBJ databases">
        <authorList>
            <person name="Kucharzyk K."/>
            <person name="Murdoch R.W."/>
            <person name="Higgins S."/>
            <person name="Loffler F."/>
        </authorList>
    </citation>
    <scope>NUCLEOTIDE SEQUENCE</scope>
</reference>
<name>A0A644WNX9_9ZZZZ</name>
<organism evidence="1">
    <name type="scientific">bioreactor metagenome</name>
    <dbReference type="NCBI Taxonomy" id="1076179"/>
    <lineage>
        <taxon>unclassified sequences</taxon>
        <taxon>metagenomes</taxon>
        <taxon>ecological metagenomes</taxon>
    </lineage>
</organism>
<evidence type="ECO:0008006" key="2">
    <source>
        <dbReference type="Google" id="ProtNLM"/>
    </source>
</evidence>
<comment type="caution">
    <text evidence="1">The sequence shown here is derived from an EMBL/GenBank/DDBJ whole genome shotgun (WGS) entry which is preliminary data.</text>
</comment>
<dbReference type="SUPFAM" id="SSF48452">
    <property type="entry name" value="TPR-like"/>
    <property type="match status" value="1"/>
</dbReference>
<dbReference type="AlphaFoldDB" id="A0A644WNX9"/>
<evidence type="ECO:0000313" key="1">
    <source>
        <dbReference type="EMBL" id="MPM03974.1"/>
    </source>
</evidence>
<sequence length="228" mass="25649">MGLQLQADYAYGWAAASVSSMRYCVDCLLYLKGEGKSLDEVVDGRMGDWDEIASMNYASPYPWYFEGLVYNTQGKSDAAQSCYEKALLNTAFSPEHDEALSVLHVMSVKELKSVKDKLTELEDKIFAAYEPEHTAYPREELGFSDGYLRTLARECLLREPTDYRGALLHYEAALRVNPFEGDNFVGCALMHLYLGEIDKTFFYVNEGLFVDPEHEGLNNIAAILNGEA</sequence>
<gene>
    <name evidence="1" type="ORF">SDC9_50241</name>
</gene>